<evidence type="ECO:0000313" key="9">
    <source>
        <dbReference type="EMBL" id="TRW45827.1"/>
    </source>
</evidence>
<organism evidence="9 10">
    <name type="scientific">Georgenia yuyongxinii</name>
    <dbReference type="NCBI Taxonomy" id="2589797"/>
    <lineage>
        <taxon>Bacteria</taxon>
        <taxon>Bacillati</taxon>
        <taxon>Actinomycetota</taxon>
        <taxon>Actinomycetes</taxon>
        <taxon>Micrococcales</taxon>
        <taxon>Bogoriellaceae</taxon>
        <taxon>Georgenia</taxon>
    </lineage>
</organism>
<keyword evidence="2 7" id="KW-0813">Transport</keyword>
<feature type="domain" description="ABC transmembrane type-1" evidence="8">
    <location>
        <begin position="96"/>
        <end position="305"/>
    </location>
</feature>
<evidence type="ECO:0000256" key="5">
    <source>
        <dbReference type="ARBA" id="ARBA00022989"/>
    </source>
</evidence>
<accession>A0A552WSW4</accession>
<feature type="transmembrane region" description="Helical" evidence="7">
    <location>
        <begin position="132"/>
        <end position="158"/>
    </location>
</feature>
<name>A0A552WSW4_9MICO</name>
<comment type="subcellular location">
    <subcellularLocation>
        <location evidence="1 7">Cell membrane</location>
        <topology evidence="1 7">Multi-pass membrane protein</topology>
    </subcellularLocation>
</comment>
<dbReference type="CDD" id="cd06261">
    <property type="entry name" value="TM_PBP2"/>
    <property type="match status" value="1"/>
</dbReference>
<evidence type="ECO:0000256" key="2">
    <source>
        <dbReference type="ARBA" id="ARBA00022448"/>
    </source>
</evidence>
<feature type="transmembrane region" description="Helical" evidence="7">
    <location>
        <begin position="178"/>
        <end position="198"/>
    </location>
</feature>
<dbReference type="Proteomes" id="UP000318693">
    <property type="component" value="Unassembled WGS sequence"/>
</dbReference>
<evidence type="ECO:0000259" key="8">
    <source>
        <dbReference type="PROSITE" id="PS50928"/>
    </source>
</evidence>
<proteinExistence type="inferred from homology"/>
<evidence type="ECO:0000313" key="10">
    <source>
        <dbReference type="Proteomes" id="UP000318693"/>
    </source>
</evidence>
<evidence type="ECO:0000256" key="4">
    <source>
        <dbReference type="ARBA" id="ARBA00022692"/>
    </source>
</evidence>
<comment type="similarity">
    <text evidence="7">Belongs to the binding-protein-dependent transport system permease family.</text>
</comment>
<sequence>MVVVVLRRLVSVVPLLAVVSVVVFLMVHMVPGDPAVLVAGDFASPEQIAAARETLGLNDPLWLQYWNWLLAALQGDLGASFLPSSQSVTEALGARLPVTASLIGGGIVVAVVLGLPAGIVSARFRDTWIDRVTLLTATIGYVVPGFVFAIIAVSLVSIRLGLLPATGYIAPTVDPAGWLLHLILPSLAVGIGIFAFVANQCRASLIEALGQPYVRTATAKGLLPQQVLLKHALRNAAVPVVTSVGLQIAFAIGGSVLIEVVFGLPGLGALAVSAIQQRDFPMIQGVVLVSCIWVVLVNLLVDLVHMALEPKVRTA</sequence>
<dbReference type="EMBL" id="VJXR01000017">
    <property type="protein sequence ID" value="TRW45827.1"/>
    <property type="molecule type" value="Genomic_DNA"/>
</dbReference>
<dbReference type="AlphaFoldDB" id="A0A552WSW4"/>
<feature type="transmembrane region" description="Helical" evidence="7">
    <location>
        <begin position="282"/>
        <end position="301"/>
    </location>
</feature>
<dbReference type="SUPFAM" id="SSF161098">
    <property type="entry name" value="MetI-like"/>
    <property type="match status" value="1"/>
</dbReference>
<evidence type="ECO:0000256" key="6">
    <source>
        <dbReference type="ARBA" id="ARBA00023136"/>
    </source>
</evidence>
<comment type="caution">
    <text evidence="9">The sequence shown here is derived from an EMBL/GenBank/DDBJ whole genome shotgun (WGS) entry which is preliminary data.</text>
</comment>
<keyword evidence="4 7" id="KW-0812">Transmembrane</keyword>
<keyword evidence="5 7" id="KW-1133">Transmembrane helix</keyword>
<dbReference type="PROSITE" id="PS50928">
    <property type="entry name" value="ABC_TM1"/>
    <property type="match status" value="1"/>
</dbReference>
<dbReference type="PANTHER" id="PTHR43163">
    <property type="entry name" value="DIPEPTIDE TRANSPORT SYSTEM PERMEASE PROTEIN DPPB-RELATED"/>
    <property type="match status" value="1"/>
</dbReference>
<feature type="transmembrane region" description="Helical" evidence="7">
    <location>
        <begin position="236"/>
        <end position="262"/>
    </location>
</feature>
<dbReference type="GO" id="GO:0055085">
    <property type="term" value="P:transmembrane transport"/>
    <property type="evidence" value="ECO:0007669"/>
    <property type="project" value="InterPro"/>
</dbReference>
<dbReference type="GO" id="GO:0005886">
    <property type="term" value="C:plasma membrane"/>
    <property type="evidence" value="ECO:0007669"/>
    <property type="project" value="UniProtKB-SubCell"/>
</dbReference>
<dbReference type="InterPro" id="IPR000515">
    <property type="entry name" value="MetI-like"/>
</dbReference>
<dbReference type="Pfam" id="PF00528">
    <property type="entry name" value="BPD_transp_1"/>
    <property type="match status" value="1"/>
</dbReference>
<feature type="transmembrane region" description="Helical" evidence="7">
    <location>
        <begin position="12"/>
        <end position="30"/>
    </location>
</feature>
<evidence type="ECO:0000256" key="3">
    <source>
        <dbReference type="ARBA" id="ARBA00022475"/>
    </source>
</evidence>
<protein>
    <submittedName>
        <fullName evidence="9">ABC transporter permease</fullName>
    </submittedName>
</protein>
<reference evidence="9 10" key="1">
    <citation type="submission" date="2019-07" db="EMBL/GenBank/DDBJ databases">
        <title>Georgenia wutianyii sp. nov. and Georgenia *** sp. nov. isolated from plateau pika (Ochotona curzoniae) in the Qinghai-Tibet plateau of China.</title>
        <authorList>
            <person name="Tian Z."/>
        </authorList>
    </citation>
    <scope>NUCLEOTIDE SEQUENCE [LARGE SCALE GENOMIC DNA]</scope>
    <source>
        <strain evidence="9 10">Z446</strain>
    </source>
</reference>
<keyword evidence="6 7" id="KW-0472">Membrane</keyword>
<feature type="transmembrane region" description="Helical" evidence="7">
    <location>
        <begin position="98"/>
        <end position="120"/>
    </location>
</feature>
<gene>
    <name evidence="9" type="ORF">FJ693_08010</name>
</gene>
<dbReference type="Pfam" id="PF19300">
    <property type="entry name" value="BPD_transp_1_N"/>
    <property type="match status" value="1"/>
</dbReference>
<dbReference type="RefSeq" id="WP_143418008.1">
    <property type="nucleotide sequence ID" value="NZ_VJXR01000017.1"/>
</dbReference>
<dbReference type="Gene3D" id="1.10.3720.10">
    <property type="entry name" value="MetI-like"/>
    <property type="match status" value="1"/>
</dbReference>
<evidence type="ECO:0000256" key="7">
    <source>
        <dbReference type="RuleBase" id="RU363032"/>
    </source>
</evidence>
<dbReference type="InterPro" id="IPR035906">
    <property type="entry name" value="MetI-like_sf"/>
</dbReference>
<evidence type="ECO:0000256" key="1">
    <source>
        <dbReference type="ARBA" id="ARBA00004651"/>
    </source>
</evidence>
<dbReference type="PANTHER" id="PTHR43163:SF6">
    <property type="entry name" value="DIPEPTIDE TRANSPORT SYSTEM PERMEASE PROTEIN DPPB-RELATED"/>
    <property type="match status" value="1"/>
</dbReference>
<keyword evidence="3" id="KW-1003">Cell membrane</keyword>
<dbReference type="InterPro" id="IPR045621">
    <property type="entry name" value="BPD_transp_1_N"/>
</dbReference>
<keyword evidence="10" id="KW-1185">Reference proteome</keyword>